<dbReference type="AlphaFoldDB" id="A0AAN0K966"/>
<keyword evidence="4" id="KW-0804">Transcription</keyword>
<evidence type="ECO:0000259" key="6">
    <source>
        <dbReference type="PROSITE" id="PS01124"/>
    </source>
</evidence>
<feature type="domain" description="HTH araC/xylS-type" evidence="6">
    <location>
        <begin position="182"/>
        <end position="280"/>
    </location>
</feature>
<dbReference type="RefSeq" id="WP_261847292.1">
    <property type="nucleotide sequence ID" value="NZ_AP028908.1"/>
</dbReference>
<keyword evidence="8" id="KW-1185">Reference proteome</keyword>
<dbReference type="InterPro" id="IPR003313">
    <property type="entry name" value="AraC-bd"/>
</dbReference>
<dbReference type="SMART" id="SM00342">
    <property type="entry name" value="HTH_ARAC"/>
    <property type="match status" value="1"/>
</dbReference>
<dbReference type="Gene3D" id="1.10.10.60">
    <property type="entry name" value="Homeodomain-like"/>
    <property type="match status" value="2"/>
</dbReference>
<dbReference type="Gene3D" id="2.60.120.10">
    <property type="entry name" value="Jelly Rolls"/>
    <property type="match status" value="1"/>
</dbReference>
<dbReference type="Proteomes" id="UP001377830">
    <property type="component" value="Chromosome"/>
</dbReference>
<dbReference type="SUPFAM" id="SSF51215">
    <property type="entry name" value="Regulatory protein AraC"/>
    <property type="match status" value="1"/>
</dbReference>
<dbReference type="PANTHER" id="PTHR43280:SF34">
    <property type="entry name" value="ARAC-FAMILY TRANSCRIPTIONAL REGULATOR"/>
    <property type="match status" value="1"/>
</dbReference>
<dbReference type="InterPro" id="IPR018060">
    <property type="entry name" value="HTH_AraC"/>
</dbReference>
<keyword evidence="2" id="KW-0238">DNA-binding</keyword>
<gene>
    <name evidence="7" type="ORF">PEC302110_08260</name>
</gene>
<name>A0AAN0K966_9GAMM</name>
<keyword evidence="3" id="KW-0010">Activator</keyword>
<dbReference type="KEGG" id="parl:PEC302110_08260"/>
<evidence type="ECO:0000256" key="4">
    <source>
        <dbReference type="ARBA" id="ARBA00023163"/>
    </source>
</evidence>
<reference evidence="8" key="1">
    <citation type="journal article" date="2024" name="Int. J. Syst. Evol. Microbiol.">
        <title>Pectobacterium araliae sp. nov., a pathogen causing bacterial soft rot of Japanese angelica tree in Japan.</title>
        <authorList>
            <person name="Sawada H."/>
            <person name="Someya N."/>
            <person name="Morohoshi T."/>
            <person name="Ono M."/>
            <person name="Satou M."/>
        </authorList>
    </citation>
    <scope>NUCLEOTIDE SEQUENCE [LARGE SCALE GENOMIC DNA]</scope>
    <source>
        <strain evidence="8">MAFF 302110</strain>
    </source>
</reference>
<dbReference type="CDD" id="cd02208">
    <property type="entry name" value="cupin_RmlC-like"/>
    <property type="match status" value="1"/>
</dbReference>
<dbReference type="Pfam" id="PF12833">
    <property type="entry name" value="HTH_18"/>
    <property type="match status" value="1"/>
</dbReference>
<evidence type="ECO:0000313" key="7">
    <source>
        <dbReference type="EMBL" id="BES83729.1"/>
    </source>
</evidence>
<dbReference type="GO" id="GO:0003700">
    <property type="term" value="F:DNA-binding transcription factor activity"/>
    <property type="evidence" value="ECO:0007669"/>
    <property type="project" value="InterPro"/>
</dbReference>
<evidence type="ECO:0000256" key="5">
    <source>
        <dbReference type="ARBA" id="ARBA00044978"/>
    </source>
</evidence>
<evidence type="ECO:0000256" key="2">
    <source>
        <dbReference type="ARBA" id="ARBA00023125"/>
    </source>
</evidence>
<dbReference type="SUPFAM" id="SSF46689">
    <property type="entry name" value="Homeodomain-like"/>
    <property type="match status" value="1"/>
</dbReference>
<sequence>MNPNTISDRLELISLKDSIISFNRLNANPVRYHHWHQCLEILYVEEGYGVVMADNRHYTMRPGRFFIFPPFTLHKIMVEESAASIYRRTIIHVDQKALLHAYDAFPRHQQQLQRLSARGSETFVADLIELHTWLDTLFTHYYALAERCDLNEENVATLLLSLFSMLPGSEQGIQEDEYRISSQVMLWVDENYMKKFSLDNIASDLKKSKGYISRRFHFETGEKITEYITTYRLRKSCELLLRSELSINEIGVLVGFSDSTYFISSFKKGIGDSPLQYRKKHL</sequence>
<organism evidence="7 8">
    <name type="scientific">Pectobacterium araliae</name>
    <dbReference type="NCBI Taxonomy" id="3073862"/>
    <lineage>
        <taxon>Bacteria</taxon>
        <taxon>Pseudomonadati</taxon>
        <taxon>Pseudomonadota</taxon>
        <taxon>Gammaproteobacteria</taxon>
        <taxon>Enterobacterales</taxon>
        <taxon>Pectobacteriaceae</taxon>
        <taxon>Pectobacterium</taxon>
    </lineage>
</organism>
<dbReference type="GO" id="GO:0043565">
    <property type="term" value="F:sequence-specific DNA binding"/>
    <property type="evidence" value="ECO:0007669"/>
    <property type="project" value="InterPro"/>
</dbReference>
<proteinExistence type="predicted"/>
<dbReference type="PANTHER" id="PTHR43280">
    <property type="entry name" value="ARAC-FAMILY TRANSCRIPTIONAL REGULATOR"/>
    <property type="match status" value="1"/>
</dbReference>
<dbReference type="EMBL" id="AP028908">
    <property type="protein sequence ID" value="BES83729.1"/>
    <property type="molecule type" value="Genomic_DNA"/>
</dbReference>
<dbReference type="PROSITE" id="PS01124">
    <property type="entry name" value="HTH_ARAC_FAMILY_2"/>
    <property type="match status" value="1"/>
</dbReference>
<dbReference type="PRINTS" id="PR00032">
    <property type="entry name" value="HTHARAC"/>
</dbReference>
<dbReference type="Pfam" id="PF02311">
    <property type="entry name" value="AraC_binding"/>
    <property type="match status" value="1"/>
</dbReference>
<evidence type="ECO:0000313" key="8">
    <source>
        <dbReference type="Proteomes" id="UP001377830"/>
    </source>
</evidence>
<dbReference type="PROSITE" id="PS00041">
    <property type="entry name" value="HTH_ARAC_FAMILY_1"/>
    <property type="match status" value="1"/>
</dbReference>
<dbReference type="InterPro" id="IPR018062">
    <property type="entry name" value="HTH_AraC-typ_CS"/>
</dbReference>
<evidence type="ECO:0000256" key="3">
    <source>
        <dbReference type="ARBA" id="ARBA00023159"/>
    </source>
</evidence>
<protein>
    <recommendedName>
        <fullName evidence="5">Arabinose operon regulatory protein</fullName>
    </recommendedName>
</protein>
<accession>A0AAN0K966</accession>
<evidence type="ECO:0000256" key="1">
    <source>
        <dbReference type="ARBA" id="ARBA00023015"/>
    </source>
</evidence>
<dbReference type="InterPro" id="IPR009057">
    <property type="entry name" value="Homeodomain-like_sf"/>
</dbReference>
<keyword evidence="1" id="KW-0805">Transcription regulation</keyword>
<dbReference type="InterPro" id="IPR037923">
    <property type="entry name" value="HTH-like"/>
</dbReference>
<dbReference type="InterPro" id="IPR014710">
    <property type="entry name" value="RmlC-like_jellyroll"/>
</dbReference>
<dbReference type="InterPro" id="IPR020449">
    <property type="entry name" value="Tscrpt_reg_AraC-type_HTH"/>
</dbReference>